<proteinExistence type="predicted"/>
<dbReference type="Proteomes" id="UP001528912">
    <property type="component" value="Unassembled WGS sequence"/>
</dbReference>
<evidence type="ECO:0000313" key="2">
    <source>
        <dbReference type="Proteomes" id="UP001528912"/>
    </source>
</evidence>
<name>A0ABT6C2M7_9MICO</name>
<reference evidence="1 2" key="1">
    <citation type="submission" date="2023-03" db="EMBL/GenBank/DDBJ databases">
        <title>YIM 133296 draft genome.</title>
        <authorList>
            <person name="Xiong L."/>
        </authorList>
    </citation>
    <scope>NUCLEOTIDE SEQUENCE [LARGE SCALE GENOMIC DNA]</scope>
    <source>
        <strain evidence="1 2">YIM 133296</strain>
    </source>
</reference>
<dbReference type="EMBL" id="JAROAV010000006">
    <property type="protein sequence ID" value="MDF8262935.1"/>
    <property type="molecule type" value="Genomic_DNA"/>
</dbReference>
<gene>
    <name evidence="1" type="ORF">P4R38_01595</name>
</gene>
<accession>A0ABT6C2M7</accession>
<organism evidence="1 2">
    <name type="scientific">Luteipulveratus flavus</name>
    <dbReference type="NCBI Taxonomy" id="3031728"/>
    <lineage>
        <taxon>Bacteria</taxon>
        <taxon>Bacillati</taxon>
        <taxon>Actinomycetota</taxon>
        <taxon>Actinomycetes</taxon>
        <taxon>Micrococcales</taxon>
        <taxon>Dermacoccaceae</taxon>
        <taxon>Luteipulveratus</taxon>
    </lineage>
</organism>
<evidence type="ECO:0000313" key="1">
    <source>
        <dbReference type="EMBL" id="MDF8262935.1"/>
    </source>
</evidence>
<comment type="caution">
    <text evidence="1">The sequence shown here is derived from an EMBL/GenBank/DDBJ whole genome shotgun (WGS) entry which is preliminary data.</text>
</comment>
<protein>
    <submittedName>
        <fullName evidence="1">Uncharacterized protein</fullName>
    </submittedName>
</protein>
<dbReference type="RefSeq" id="WP_277190746.1">
    <property type="nucleotide sequence ID" value="NZ_JAROAV010000006.1"/>
</dbReference>
<keyword evidence="2" id="KW-1185">Reference proteome</keyword>
<sequence>MTEREGHGPLHVVVTGVRSQTHLVYVASYLRAELAARTTPVTVAYVGGGTFLGRASVTEDVVLRLLPEDDRLRVTFPDGASRWELPEDAEAVYVAVGAPGIKPWAQLRAANPRKRIRVVVTDEGIGTYGDWRTRREAWARQGVPEPWRSVRTAAVTAGARTLTTRRWPTYVADQGRWTVVDGVAAEFHRHTTGVEPTSDSRTVVLATQPWADLGLLDEDTYLEHVGQLVSAVGRAGGRLVVRPHPAESRERYAGLEVMSGSGPAELDPQVVRAAAVIGGGSTAVLNLAAVFGLQAVRVTPPGLEHLDRALGDDQRALLETFTGPVTPADRVHERLRLR</sequence>